<keyword evidence="3" id="KW-1185">Reference proteome</keyword>
<name>A0A452SHG1_URSAM</name>
<dbReference type="Ensembl" id="ENSUAMT00000035624.1">
    <property type="protein sequence ID" value="ENSUAMP00000031946.1"/>
    <property type="gene ID" value="ENSUAMG00000024454.1"/>
</dbReference>
<evidence type="ECO:0000256" key="1">
    <source>
        <dbReference type="SAM" id="Phobius"/>
    </source>
</evidence>
<evidence type="ECO:0000313" key="3">
    <source>
        <dbReference type="Proteomes" id="UP000291022"/>
    </source>
</evidence>
<accession>A0A452SHG1</accession>
<proteinExistence type="predicted"/>
<dbReference type="OMA" id="TSWLLVW"/>
<keyword evidence="1" id="KW-1133">Transmembrane helix</keyword>
<keyword evidence="1" id="KW-0472">Membrane</keyword>
<reference evidence="3" key="1">
    <citation type="submission" date="2016-06" db="EMBL/GenBank/DDBJ databases">
        <title>De novo assembly and RNA-Seq shows season-dependent expression and editing in black bear kidneys.</title>
        <authorList>
            <person name="Korstanje R."/>
            <person name="Srivastava A."/>
            <person name="Sarsani V.K."/>
            <person name="Sheehan S.M."/>
            <person name="Seger R.L."/>
            <person name="Barter M.E."/>
            <person name="Lindqvist C."/>
            <person name="Brody L.C."/>
            <person name="Mullikin J.C."/>
        </authorList>
    </citation>
    <scope>NUCLEOTIDE SEQUENCE [LARGE SCALE GENOMIC DNA]</scope>
</reference>
<protein>
    <submittedName>
        <fullName evidence="2">Uncharacterized protein</fullName>
    </submittedName>
</protein>
<reference evidence="2" key="2">
    <citation type="submission" date="2025-08" db="UniProtKB">
        <authorList>
            <consortium name="Ensembl"/>
        </authorList>
    </citation>
    <scope>IDENTIFICATION</scope>
</reference>
<dbReference type="AlphaFoldDB" id="A0A452SHG1"/>
<reference evidence="2" key="3">
    <citation type="submission" date="2025-09" db="UniProtKB">
        <authorList>
            <consortium name="Ensembl"/>
        </authorList>
    </citation>
    <scope>IDENTIFICATION</scope>
</reference>
<feature type="transmembrane region" description="Helical" evidence="1">
    <location>
        <begin position="20"/>
        <end position="39"/>
    </location>
</feature>
<evidence type="ECO:0000313" key="2">
    <source>
        <dbReference type="Ensembl" id="ENSUAMP00000031946.1"/>
    </source>
</evidence>
<dbReference type="Proteomes" id="UP000291022">
    <property type="component" value="Unassembled WGS sequence"/>
</dbReference>
<organism evidence="2 3">
    <name type="scientific">Ursus americanus</name>
    <name type="common">American black bear</name>
    <name type="synonym">Euarctos americanus</name>
    <dbReference type="NCBI Taxonomy" id="9643"/>
    <lineage>
        <taxon>Eukaryota</taxon>
        <taxon>Metazoa</taxon>
        <taxon>Chordata</taxon>
        <taxon>Craniata</taxon>
        <taxon>Vertebrata</taxon>
        <taxon>Euteleostomi</taxon>
        <taxon>Mammalia</taxon>
        <taxon>Eutheria</taxon>
        <taxon>Laurasiatheria</taxon>
        <taxon>Carnivora</taxon>
        <taxon>Caniformia</taxon>
        <taxon>Ursidae</taxon>
        <taxon>Ursus</taxon>
    </lineage>
</organism>
<dbReference type="GeneTree" id="ENSGT00950000185646"/>
<sequence length="94" mass="10576">MTSRELTFLIVLKPHGEPVTSWLLVWLLSLALPTVPLSVPCSRFAMLSKFHTYRPAGNTLRWTTKTCFTSTCTQIMQLSAGQSWIWSSTTTGKQ</sequence>
<keyword evidence="1" id="KW-0812">Transmembrane</keyword>